<dbReference type="Proteomes" id="UP000751190">
    <property type="component" value="Unassembled WGS sequence"/>
</dbReference>
<sequence length="339" mass="36569">MQQELVRLDGEEENVQRTLREIDAKLASVMARHDATRVLRQQQLLDPRKPVDGPHGSRVASADSQLQVHAQPWLGSERFALRQQGARDSGRALVPPAAIAHVSASVGGGVLPQQQQPQQPAFLPYVPAAPQQPWHQPTFQPRPPDQFIAQPHSQPPPPTVARLPAAFQPASFAPAGVGGAWGGGFPAAPSFYNPPVVPGAWRLAPARFAQPASYPHAPLGGVIKAQITSAPPVLGRQPFLQGMAPRPMLPPWQLGAQPQGAHYAPRHAPRDMTMLTTERAQHFGAQQLAALEQMQLQQLAMLQREQLARMGHAVPGGAQLASLAYHAQPQQHGAPRAHQ</sequence>
<evidence type="ECO:0000256" key="1">
    <source>
        <dbReference type="SAM" id="MobiDB-lite"/>
    </source>
</evidence>
<organism evidence="2 3">
    <name type="scientific">Diacronema lutheri</name>
    <name type="common">Unicellular marine alga</name>
    <name type="synonym">Monochrysis lutheri</name>
    <dbReference type="NCBI Taxonomy" id="2081491"/>
    <lineage>
        <taxon>Eukaryota</taxon>
        <taxon>Haptista</taxon>
        <taxon>Haptophyta</taxon>
        <taxon>Pavlovophyceae</taxon>
        <taxon>Pavlovales</taxon>
        <taxon>Pavlovaceae</taxon>
        <taxon>Diacronema</taxon>
    </lineage>
</organism>
<keyword evidence="3" id="KW-1185">Reference proteome</keyword>
<proteinExistence type="predicted"/>
<accession>A0A8J5XSJ7</accession>
<evidence type="ECO:0000313" key="3">
    <source>
        <dbReference type="Proteomes" id="UP000751190"/>
    </source>
</evidence>
<dbReference type="EMBL" id="JAGTXO010000012">
    <property type="protein sequence ID" value="KAG8464665.1"/>
    <property type="molecule type" value="Genomic_DNA"/>
</dbReference>
<feature type="region of interest" description="Disordered" evidence="1">
    <location>
        <begin position="42"/>
        <end position="62"/>
    </location>
</feature>
<comment type="caution">
    <text evidence="2">The sequence shown here is derived from an EMBL/GenBank/DDBJ whole genome shotgun (WGS) entry which is preliminary data.</text>
</comment>
<evidence type="ECO:0000313" key="2">
    <source>
        <dbReference type="EMBL" id="KAG8464665.1"/>
    </source>
</evidence>
<protein>
    <submittedName>
        <fullName evidence="2">Uncharacterized protein</fullName>
    </submittedName>
</protein>
<gene>
    <name evidence="2" type="ORF">KFE25_010033</name>
</gene>
<name>A0A8J5XSJ7_DIALT</name>
<dbReference type="AlphaFoldDB" id="A0A8J5XSJ7"/>
<reference evidence="2" key="1">
    <citation type="submission" date="2021-05" db="EMBL/GenBank/DDBJ databases">
        <title>The genome of the haptophyte Pavlova lutheri (Diacronema luteri, Pavlovales) - a model for lipid biosynthesis in eukaryotic algae.</title>
        <authorList>
            <person name="Hulatt C.J."/>
            <person name="Posewitz M.C."/>
        </authorList>
    </citation>
    <scope>NUCLEOTIDE SEQUENCE</scope>
    <source>
        <strain evidence="2">NIVA-4/92</strain>
    </source>
</reference>